<accession>A0A4Y7UGJ0</accession>
<dbReference type="InterPro" id="IPR050595">
    <property type="entry name" value="Bact_response_regulator"/>
</dbReference>
<dbReference type="InterPro" id="IPR011006">
    <property type="entry name" value="CheY-like_superfamily"/>
</dbReference>
<dbReference type="Proteomes" id="UP000298340">
    <property type="component" value="Unassembled WGS sequence"/>
</dbReference>
<dbReference type="EMBL" id="SLWA01000002">
    <property type="protein sequence ID" value="TCN60069.1"/>
    <property type="molecule type" value="Genomic_DNA"/>
</dbReference>
<dbReference type="PROSITE" id="PS50110">
    <property type="entry name" value="RESPONSE_REGULATORY"/>
    <property type="match status" value="1"/>
</dbReference>
<dbReference type="OrthoDB" id="9789181at2"/>
<sequence length="127" mass="14540">MLYKNILLIDDDRDDTDIFIEAINSLNKDIRCVAENNPIKALENLKSSEKLPDLIFLDYNMPVINGCEFLQKMRKVQQLQQIPVILYSTYSEAAAEQLSITQDTEKYITKPNTFVELKAVLKDILGA</sequence>
<name>A0A4Y7UGJ0_9FLAO</name>
<evidence type="ECO:0000256" key="2">
    <source>
        <dbReference type="PROSITE-ProRule" id="PRU00169"/>
    </source>
</evidence>
<feature type="modified residue" description="4-aspartylphosphate" evidence="2">
    <location>
        <position position="58"/>
    </location>
</feature>
<dbReference type="AlphaFoldDB" id="A0A4Y7UGJ0"/>
<gene>
    <name evidence="5" type="ORF">D0809_09050</name>
    <name evidence="4" type="ORF">EV142_102689</name>
</gene>
<dbReference type="Gene3D" id="3.40.50.2300">
    <property type="match status" value="1"/>
</dbReference>
<dbReference type="Pfam" id="PF00072">
    <property type="entry name" value="Response_reg"/>
    <property type="match status" value="1"/>
</dbReference>
<dbReference type="RefSeq" id="WP_132034222.1">
    <property type="nucleotide sequence ID" value="NZ_JBDSHJ010000049.1"/>
</dbReference>
<dbReference type="SMART" id="SM00448">
    <property type="entry name" value="REC"/>
    <property type="match status" value="1"/>
</dbReference>
<evidence type="ECO:0000313" key="5">
    <source>
        <dbReference type="EMBL" id="TEB45301.1"/>
    </source>
</evidence>
<dbReference type="GO" id="GO:0000160">
    <property type="term" value="P:phosphorelay signal transduction system"/>
    <property type="evidence" value="ECO:0007669"/>
    <property type="project" value="InterPro"/>
</dbReference>
<dbReference type="PANTHER" id="PTHR44591">
    <property type="entry name" value="STRESS RESPONSE REGULATOR PROTEIN 1"/>
    <property type="match status" value="1"/>
</dbReference>
<dbReference type="Proteomes" id="UP000295270">
    <property type="component" value="Unassembled WGS sequence"/>
</dbReference>
<evidence type="ECO:0000256" key="1">
    <source>
        <dbReference type="ARBA" id="ARBA00022553"/>
    </source>
</evidence>
<evidence type="ECO:0000313" key="6">
    <source>
        <dbReference type="Proteomes" id="UP000295270"/>
    </source>
</evidence>
<comment type="caution">
    <text evidence="5">The sequence shown here is derived from an EMBL/GenBank/DDBJ whole genome shotgun (WGS) entry which is preliminary data.</text>
</comment>
<keyword evidence="1 2" id="KW-0597">Phosphoprotein</keyword>
<dbReference type="EMBL" id="QWDN01000002">
    <property type="protein sequence ID" value="TEB45301.1"/>
    <property type="molecule type" value="Genomic_DNA"/>
</dbReference>
<reference evidence="4 6" key="1">
    <citation type="journal article" date="2015" name="Stand. Genomic Sci.">
        <title>Genomic Encyclopedia of Bacterial and Archaeal Type Strains, Phase III: the genomes of soil and plant-associated and newly described type strains.</title>
        <authorList>
            <person name="Whitman W.B."/>
            <person name="Woyke T."/>
            <person name="Klenk H.P."/>
            <person name="Zhou Y."/>
            <person name="Lilburn T.G."/>
            <person name="Beck B.J."/>
            <person name="De Vos P."/>
            <person name="Vandamme P."/>
            <person name="Eisen J.A."/>
            <person name="Garrity G."/>
            <person name="Hugenholtz P."/>
            <person name="Kyrpides N.C."/>
        </authorList>
    </citation>
    <scope>NUCLEOTIDE SEQUENCE [LARGE SCALE GENOMIC DNA]</scope>
    <source>
        <strain evidence="4 6">P5626</strain>
    </source>
</reference>
<feature type="domain" description="Response regulatory" evidence="3">
    <location>
        <begin position="5"/>
        <end position="125"/>
    </location>
</feature>
<proteinExistence type="predicted"/>
<reference evidence="5 7" key="2">
    <citation type="journal article" date="2018" name="Syst. Appl. Microbiol.">
        <title>Flavobacterium circumlabens sp. nov. and Flavobacterium cupreum sp. nov., two psychrotrophic species isolated from Antarctic environmental samples.</title>
        <authorList>
            <person name="Kralova S."/>
            <person name="Busse H.J."/>
            <person name="Svec P."/>
            <person name="Maslanova I."/>
            <person name="Stankova E."/>
            <person name="Bartak M."/>
            <person name="Sedlacek I."/>
        </authorList>
    </citation>
    <scope>NUCLEOTIDE SEQUENCE [LARGE SCALE GENOMIC DNA]</scope>
    <source>
        <strain evidence="5 7">CCM 8828</strain>
    </source>
</reference>
<dbReference type="InterPro" id="IPR001789">
    <property type="entry name" value="Sig_transdc_resp-reg_receiver"/>
</dbReference>
<evidence type="ECO:0000259" key="3">
    <source>
        <dbReference type="PROSITE" id="PS50110"/>
    </source>
</evidence>
<protein>
    <submittedName>
        <fullName evidence="4 5">Response regulator</fullName>
    </submittedName>
</protein>
<keyword evidence="6" id="KW-1185">Reference proteome</keyword>
<dbReference type="PANTHER" id="PTHR44591:SF3">
    <property type="entry name" value="RESPONSE REGULATORY DOMAIN-CONTAINING PROTEIN"/>
    <property type="match status" value="1"/>
</dbReference>
<dbReference type="SUPFAM" id="SSF52172">
    <property type="entry name" value="CheY-like"/>
    <property type="match status" value="1"/>
</dbReference>
<evidence type="ECO:0000313" key="7">
    <source>
        <dbReference type="Proteomes" id="UP000298340"/>
    </source>
</evidence>
<organism evidence="5 7">
    <name type="scientific">Flavobacterium circumlabens</name>
    <dbReference type="NCBI Taxonomy" id="2133765"/>
    <lineage>
        <taxon>Bacteria</taxon>
        <taxon>Pseudomonadati</taxon>
        <taxon>Bacteroidota</taxon>
        <taxon>Flavobacteriia</taxon>
        <taxon>Flavobacteriales</taxon>
        <taxon>Flavobacteriaceae</taxon>
        <taxon>Flavobacterium</taxon>
    </lineage>
</organism>
<evidence type="ECO:0000313" key="4">
    <source>
        <dbReference type="EMBL" id="TCN60069.1"/>
    </source>
</evidence>
<reference evidence="4" key="3">
    <citation type="submission" date="2019-03" db="EMBL/GenBank/DDBJ databases">
        <authorList>
            <person name="Whitman W."/>
            <person name="Huntemann M."/>
            <person name="Clum A."/>
            <person name="Pillay M."/>
            <person name="Palaniappan K."/>
            <person name="Varghese N."/>
            <person name="Mikhailova N."/>
            <person name="Stamatis D."/>
            <person name="Reddy T."/>
            <person name="Daum C."/>
            <person name="Shapiro N."/>
            <person name="Ivanova N."/>
            <person name="Kyrpides N."/>
            <person name="Woyke T."/>
        </authorList>
    </citation>
    <scope>NUCLEOTIDE SEQUENCE</scope>
    <source>
        <strain evidence="4">P5626</strain>
    </source>
</reference>